<dbReference type="PROSITE" id="PS01129">
    <property type="entry name" value="PSI_RLU"/>
    <property type="match status" value="1"/>
</dbReference>
<dbReference type="InterPro" id="IPR020103">
    <property type="entry name" value="PsdUridine_synth_cat_dom_sf"/>
</dbReference>
<proteinExistence type="predicted"/>
<sequence>MWPQILKEPAIRDATLGELLADLSGLPNTQLQQLIDLGAVYYGDPECPANPPKWRRAKRLGADAINQHISEGQWIRIHPRPKRYPAASTTDWASTVLYLDDDICVVNKPAGIPVQSHESNSAETVPHCLEQALGIKLWMLHRLDVCTTGVLVLARNEAAARRFTADMTAHSIRKQYKALVYKPVDAGTRLEHHMYNGPFGSSLDVMAGEGLRARGPRLLSSEQRPGWKQCALTVTECQEIPVHGEGVEPGTWLLSLLRQDALSREREHAPDLERSQSDQQRSEPQHHDSSSSSSMMAGLETVTPAPDGLPEQEQSSLEALPRVGLVPVMGIKDAIV</sequence>
<reference evidence="4 5" key="1">
    <citation type="submission" date="2024-06" db="EMBL/GenBank/DDBJ databases">
        <authorList>
            <person name="Kraege A."/>
            <person name="Thomma B."/>
        </authorList>
    </citation>
    <scope>NUCLEOTIDE SEQUENCE [LARGE SCALE GENOMIC DNA]</scope>
</reference>
<feature type="domain" description="Pseudouridine synthase RsuA/RluA-like" evidence="3">
    <location>
        <begin position="103"/>
        <end position="196"/>
    </location>
</feature>
<dbReference type="Pfam" id="PF00849">
    <property type="entry name" value="PseudoU_synth_2"/>
    <property type="match status" value="1"/>
</dbReference>
<keyword evidence="5" id="KW-1185">Reference proteome</keyword>
<name>A0ABP1FG33_9CHLO</name>
<evidence type="ECO:0000256" key="1">
    <source>
        <dbReference type="ARBA" id="ARBA00000073"/>
    </source>
</evidence>
<dbReference type="SUPFAM" id="SSF55120">
    <property type="entry name" value="Pseudouridine synthase"/>
    <property type="match status" value="1"/>
</dbReference>
<comment type="caution">
    <text evidence="4">The sequence shown here is derived from an EMBL/GenBank/DDBJ whole genome shotgun (WGS) entry which is preliminary data.</text>
</comment>
<dbReference type="Proteomes" id="UP001497392">
    <property type="component" value="Unassembled WGS sequence"/>
</dbReference>
<dbReference type="PANTHER" id="PTHR21600:SF52">
    <property type="entry name" value="PSEUDOURIDINE SYNTHASE RSUA_RLUA-LIKE DOMAIN-CONTAINING PROTEIN"/>
    <property type="match status" value="1"/>
</dbReference>
<gene>
    <name evidence="4" type="primary">g513</name>
    <name evidence="4" type="ORF">VP750_LOCUS450</name>
</gene>
<feature type="compositionally biased region" description="Basic and acidic residues" evidence="2">
    <location>
        <begin position="264"/>
        <end position="289"/>
    </location>
</feature>
<dbReference type="PANTHER" id="PTHR21600">
    <property type="entry name" value="MITOCHONDRIAL RNA PSEUDOURIDINE SYNTHASE"/>
    <property type="match status" value="1"/>
</dbReference>
<accession>A0ABP1FG33</accession>
<evidence type="ECO:0000259" key="3">
    <source>
        <dbReference type="Pfam" id="PF00849"/>
    </source>
</evidence>
<evidence type="ECO:0000256" key="2">
    <source>
        <dbReference type="SAM" id="MobiDB-lite"/>
    </source>
</evidence>
<organism evidence="4 5">
    <name type="scientific">Coccomyxa viridis</name>
    <dbReference type="NCBI Taxonomy" id="1274662"/>
    <lineage>
        <taxon>Eukaryota</taxon>
        <taxon>Viridiplantae</taxon>
        <taxon>Chlorophyta</taxon>
        <taxon>core chlorophytes</taxon>
        <taxon>Trebouxiophyceae</taxon>
        <taxon>Trebouxiophyceae incertae sedis</taxon>
        <taxon>Coccomyxaceae</taxon>
        <taxon>Coccomyxa</taxon>
    </lineage>
</organism>
<dbReference type="InterPro" id="IPR006145">
    <property type="entry name" value="PsdUridine_synth_RsuA/RluA"/>
</dbReference>
<dbReference type="InterPro" id="IPR006224">
    <property type="entry name" value="PsdUridine_synth_RluA-like_CS"/>
</dbReference>
<dbReference type="InterPro" id="IPR050188">
    <property type="entry name" value="RluA_PseudoU_synthase"/>
</dbReference>
<evidence type="ECO:0000313" key="4">
    <source>
        <dbReference type="EMBL" id="CAL5218791.1"/>
    </source>
</evidence>
<feature type="region of interest" description="Disordered" evidence="2">
    <location>
        <begin position="264"/>
        <end position="316"/>
    </location>
</feature>
<dbReference type="EMBL" id="CAXHTA020000001">
    <property type="protein sequence ID" value="CAL5218791.1"/>
    <property type="molecule type" value="Genomic_DNA"/>
</dbReference>
<comment type="catalytic activity">
    <reaction evidence="1">
        <text>a uridine in RNA = a pseudouridine in RNA</text>
        <dbReference type="Rhea" id="RHEA:48348"/>
        <dbReference type="Rhea" id="RHEA-COMP:12068"/>
        <dbReference type="Rhea" id="RHEA-COMP:12069"/>
        <dbReference type="ChEBI" id="CHEBI:65314"/>
        <dbReference type="ChEBI" id="CHEBI:65315"/>
    </reaction>
</comment>
<dbReference type="Gene3D" id="3.30.2350.10">
    <property type="entry name" value="Pseudouridine synthase"/>
    <property type="match status" value="1"/>
</dbReference>
<evidence type="ECO:0000313" key="5">
    <source>
        <dbReference type="Proteomes" id="UP001497392"/>
    </source>
</evidence>
<protein>
    <submittedName>
        <fullName evidence="4">G513 protein</fullName>
    </submittedName>
</protein>